<dbReference type="AlphaFoldDB" id="A0AAV5FVW7"/>
<accession>A0AAV5FVW7</accession>
<evidence type="ECO:0000256" key="2">
    <source>
        <dbReference type="SAM" id="Phobius"/>
    </source>
</evidence>
<feature type="compositionally biased region" description="Basic and acidic residues" evidence="1">
    <location>
        <begin position="144"/>
        <end position="162"/>
    </location>
</feature>
<feature type="transmembrane region" description="Helical" evidence="2">
    <location>
        <begin position="172"/>
        <end position="191"/>
    </location>
</feature>
<comment type="caution">
    <text evidence="3">The sequence shown here is derived from an EMBL/GenBank/DDBJ whole genome shotgun (WGS) entry which is preliminary data.</text>
</comment>
<keyword evidence="4" id="KW-1185">Reference proteome</keyword>
<keyword evidence="2" id="KW-1133">Transmembrane helix</keyword>
<protein>
    <submittedName>
        <fullName evidence="3">Uncharacterized protein</fullName>
    </submittedName>
</protein>
<dbReference type="EMBL" id="BQKI01000098">
    <property type="protein sequence ID" value="GJN39789.1"/>
    <property type="molecule type" value="Genomic_DNA"/>
</dbReference>
<keyword evidence="2" id="KW-0812">Transmembrane</keyword>
<evidence type="ECO:0000313" key="4">
    <source>
        <dbReference type="Proteomes" id="UP001054889"/>
    </source>
</evidence>
<evidence type="ECO:0000256" key="1">
    <source>
        <dbReference type="SAM" id="MobiDB-lite"/>
    </source>
</evidence>
<reference evidence="3" key="1">
    <citation type="journal article" date="2018" name="DNA Res.">
        <title>Multiple hybrid de novo genome assembly of finger millet, an orphan allotetraploid crop.</title>
        <authorList>
            <person name="Hatakeyama M."/>
            <person name="Aluri S."/>
            <person name="Balachadran M.T."/>
            <person name="Sivarajan S.R."/>
            <person name="Patrignani A."/>
            <person name="Gruter S."/>
            <person name="Poveda L."/>
            <person name="Shimizu-Inatsugi R."/>
            <person name="Baeten J."/>
            <person name="Francoijs K.J."/>
            <person name="Nataraja K.N."/>
            <person name="Reddy Y.A.N."/>
            <person name="Phadnis S."/>
            <person name="Ravikumar R.L."/>
            <person name="Schlapbach R."/>
            <person name="Sreeman S.M."/>
            <person name="Shimizu K.K."/>
        </authorList>
    </citation>
    <scope>NUCLEOTIDE SEQUENCE</scope>
</reference>
<reference evidence="3" key="2">
    <citation type="submission" date="2021-12" db="EMBL/GenBank/DDBJ databases">
        <title>Resequencing data analysis of finger millet.</title>
        <authorList>
            <person name="Hatakeyama M."/>
            <person name="Aluri S."/>
            <person name="Balachadran M.T."/>
            <person name="Sivarajan S.R."/>
            <person name="Poveda L."/>
            <person name="Shimizu-Inatsugi R."/>
            <person name="Schlapbach R."/>
            <person name="Sreeman S.M."/>
            <person name="Shimizu K.K."/>
        </authorList>
    </citation>
    <scope>NUCLEOTIDE SEQUENCE</scope>
</reference>
<organism evidence="3 4">
    <name type="scientific">Eleusine coracana subsp. coracana</name>
    <dbReference type="NCBI Taxonomy" id="191504"/>
    <lineage>
        <taxon>Eukaryota</taxon>
        <taxon>Viridiplantae</taxon>
        <taxon>Streptophyta</taxon>
        <taxon>Embryophyta</taxon>
        <taxon>Tracheophyta</taxon>
        <taxon>Spermatophyta</taxon>
        <taxon>Magnoliopsida</taxon>
        <taxon>Liliopsida</taxon>
        <taxon>Poales</taxon>
        <taxon>Poaceae</taxon>
        <taxon>PACMAD clade</taxon>
        <taxon>Chloridoideae</taxon>
        <taxon>Cynodonteae</taxon>
        <taxon>Eleusininae</taxon>
        <taxon>Eleusine</taxon>
    </lineage>
</organism>
<feature type="region of interest" description="Disordered" evidence="1">
    <location>
        <begin position="139"/>
        <end position="166"/>
    </location>
</feature>
<gene>
    <name evidence="3" type="primary">gb28931</name>
    <name evidence="3" type="ORF">PR202_gb28931</name>
</gene>
<keyword evidence="2" id="KW-0472">Membrane</keyword>
<proteinExistence type="predicted"/>
<sequence length="294" mass="33263">MPFLQTLSCSSSLAAELVPPSSFLSTNPLLKHIDQQETSSLGLEGRRSTRIRRGQLTEYKEKHIQRDGVVVAVVPSSWEQINQREGWSSLWSHRPLGANRPGGVLVAVGSSSSVRSSQRGLVVDSGRWGARRRFWRGGVSQGEDGEKRRAYRSDSDRGRRESSLYSPTSKPWFLALFFFSVMFCWSFVRIYHRLRIESDSEISHEDVLICIHPPCRMATAVVSSPPAIHGLWKEYVEPSPKRWNLVRSYCISLGFSQQALIIGVEVQSCGQELRVVAYQSERYKLQQGMGYLVI</sequence>
<name>A0AAV5FVW7_ELECO</name>
<evidence type="ECO:0000313" key="3">
    <source>
        <dbReference type="EMBL" id="GJN39789.1"/>
    </source>
</evidence>
<dbReference type="Proteomes" id="UP001054889">
    <property type="component" value="Unassembled WGS sequence"/>
</dbReference>